<dbReference type="EMBL" id="AZCX01000012">
    <property type="protein sequence ID" value="KRK47068.1"/>
    <property type="molecule type" value="Genomic_DNA"/>
</dbReference>
<evidence type="ECO:0000256" key="2">
    <source>
        <dbReference type="SAM" id="SignalP"/>
    </source>
</evidence>
<feature type="chain" id="PRO_5006405186" description="DUF5776 domain-containing protein" evidence="2">
    <location>
        <begin position="39"/>
        <end position="429"/>
    </location>
</feature>
<dbReference type="Proteomes" id="UP000050911">
    <property type="component" value="Unassembled WGS sequence"/>
</dbReference>
<protein>
    <recommendedName>
        <fullName evidence="3">DUF5776 domain-containing protein</fullName>
    </recommendedName>
</protein>
<feature type="region of interest" description="Disordered" evidence="1">
    <location>
        <begin position="234"/>
        <end position="256"/>
    </location>
</feature>
<accession>A0A0R1HKN8</accession>
<keyword evidence="2" id="KW-0732">Signal</keyword>
<reference evidence="4 5" key="1">
    <citation type="journal article" date="2015" name="Genome Announc.">
        <title>Expanding the biotechnology potential of lactobacilli through comparative genomics of 213 strains and associated genera.</title>
        <authorList>
            <person name="Sun Z."/>
            <person name="Harris H.M."/>
            <person name="McCann A."/>
            <person name="Guo C."/>
            <person name="Argimon S."/>
            <person name="Zhang W."/>
            <person name="Yang X."/>
            <person name="Jeffery I.B."/>
            <person name="Cooney J.C."/>
            <person name="Kagawa T.F."/>
            <person name="Liu W."/>
            <person name="Song Y."/>
            <person name="Salvetti E."/>
            <person name="Wrobel A."/>
            <person name="Rasinkangas P."/>
            <person name="Parkhill J."/>
            <person name="Rea M.C."/>
            <person name="O'Sullivan O."/>
            <person name="Ritari J."/>
            <person name="Douillard F.P."/>
            <person name="Paul Ross R."/>
            <person name="Yang R."/>
            <person name="Briner A.E."/>
            <person name="Felis G.E."/>
            <person name="de Vos W.M."/>
            <person name="Barrangou R."/>
            <person name="Klaenhammer T.R."/>
            <person name="Caufield P.W."/>
            <person name="Cui Y."/>
            <person name="Zhang H."/>
            <person name="O'Toole P.W."/>
        </authorList>
    </citation>
    <scope>NUCLEOTIDE SEQUENCE [LARGE SCALE GENOMIC DNA]</scope>
    <source>
        <strain evidence="4 5">JCM 15530</strain>
    </source>
</reference>
<feature type="signal peptide" evidence="2">
    <location>
        <begin position="1"/>
        <end position="38"/>
    </location>
</feature>
<dbReference type="AlphaFoldDB" id="A0A0R1HKN8"/>
<evidence type="ECO:0000313" key="5">
    <source>
        <dbReference type="Proteomes" id="UP000050911"/>
    </source>
</evidence>
<dbReference type="Pfam" id="PF19087">
    <property type="entry name" value="DUF5776"/>
    <property type="match status" value="1"/>
</dbReference>
<feature type="compositionally biased region" description="Low complexity" evidence="1">
    <location>
        <begin position="234"/>
        <end position="247"/>
    </location>
</feature>
<sequence>MATLKQKLAKESKRWLAVGVASAALGLVVMSQSNVASAADDPSAETTQPAAQTQDVTINQKTSTNVVDQNGNQLASQSSPSRFDLTVMDSGLITAVRDSDVKGQITDKVPAGSKLDSVTLTLTNTGKNASTVVVSYDENTGIGNVVATSNGQTVDLQKQAATLGTREEQAQAKADATAQAAAYIRNYVTNSGDTYTTSITNKMDPKKVNLVNQFITDLADVHVTYKVTVPTPAPTTATTPTTPATTPIPEQPHTVPTVTGQTGVTVTEQGVAAKGQAVYAVRGLYMYNSRTFAKSARKTYYAKQTRVNRPMFVVTGYARSKTGALRYIVRDVNHTKKTDGWKGYITANRTFVVPVYYRSLPKSRVITVINKTGVKAYKNVNLTGATKHYRKGAHLKVAKIVTHHLTTRYVLSNGTYITANKKLIIAGRY</sequence>
<dbReference type="PATRIC" id="fig|1302272.5.peg.683"/>
<dbReference type="STRING" id="1302272.FC96_GL000685"/>
<comment type="caution">
    <text evidence="4">The sequence shown here is derived from an EMBL/GenBank/DDBJ whole genome shotgun (WGS) entry which is preliminary data.</text>
</comment>
<evidence type="ECO:0000256" key="1">
    <source>
        <dbReference type="SAM" id="MobiDB-lite"/>
    </source>
</evidence>
<name>A0A0R1HKN8_9LACO</name>
<evidence type="ECO:0000259" key="3">
    <source>
        <dbReference type="Pfam" id="PF19087"/>
    </source>
</evidence>
<organism evidence="4 5">
    <name type="scientific">Secundilactobacillus kimchicus JCM 15530</name>
    <dbReference type="NCBI Taxonomy" id="1302272"/>
    <lineage>
        <taxon>Bacteria</taxon>
        <taxon>Bacillati</taxon>
        <taxon>Bacillota</taxon>
        <taxon>Bacilli</taxon>
        <taxon>Lactobacillales</taxon>
        <taxon>Lactobacillaceae</taxon>
        <taxon>Secundilactobacillus</taxon>
    </lineage>
</organism>
<dbReference type="InterPro" id="IPR044081">
    <property type="entry name" value="DUF5776"/>
</dbReference>
<gene>
    <name evidence="4" type="ORF">FC96_GL000685</name>
</gene>
<keyword evidence="5" id="KW-1185">Reference proteome</keyword>
<proteinExistence type="predicted"/>
<evidence type="ECO:0000313" key="4">
    <source>
        <dbReference type="EMBL" id="KRK47068.1"/>
    </source>
</evidence>
<feature type="domain" description="DUF5776" evidence="3">
    <location>
        <begin position="356"/>
        <end position="424"/>
    </location>
</feature>